<dbReference type="EMBL" id="BAABJE010000017">
    <property type="protein sequence ID" value="GAA4802337.1"/>
    <property type="molecule type" value="Genomic_DNA"/>
</dbReference>
<evidence type="ECO:0000313" key="1">
    <source>
        <dbReference type="EMBL" id="GAA4802337.1"/>
    </source>
</evidence>
<reference evidence="2" key="1">
    <citation type="journal article" date="2019" name="Int. J. Syst. Evol. Microbiol.">
        <title>The Global Catalogue of Microorganisms (GCM) 10K type strain sequencing project: providing services to taxonomists for standard genome sequencing and annotation.</title>
        <authorList>
            <consortium name="The Broad Institute Genomics Platform"/>
            <consortium name="The Broad Institute Genome Sequencing Center for Infectious Disease"/>
            <person name="Wu L."/>
            <person name="Ma J."/>
        </authorList>
    </citation>
    <scope>NUCLEOTIDE SEQUENCE [LARGE SCALE GENOMIC DNA]</scope>
    <source>
        <strain evidence="2">JCM 18204</strain>
    </source>
</reference>
<name>A0ABP9BZC9_9GAMM</name>
<evidence type="ECO:0008006" key="3">
    <source>
        <dbReference type="Google" id="ProtNLM"/>
    </source>
</evidence>
<accession>A0ABP9BZC9</accession>
<sequence>MREKTTLGGSGQGDSIPTQIKEIDMNRKSSLASALLLAATLGTTTSVSADCRLYEHRDFAGEVLFLRDNAHVKMVENRGEGFQYDYRPDWNDRISSYKVSANCTLYMWEHVDGKGWKLTRTGQLDYVGDKRNDEVSEALCACSR</sequence>
<gene>
    <name evidence="1" type="ORF">GCM10023307_31280</name>
</gene>
<proteinExistence type="predicted"/>
<evidence type="ECO:0000313" key="2">
    <source>
        <dbReference type="Proteomes" id="UP001499959"/>
    </source>
</evidence>
<dbReference type="Proteomes" id="UP001499959">
    <property type="component" value="Unassembled WGS sequence"/>
</dbReference>
<dbReference type="Gene3D" id="2.60.20.10">
    <property type="entry name" value="Crystallins"/>
    <property type="match status" value="1"/>
</dbReference>
<protein>
    <recommendedName>
        <fullName evidence="3">Beta/gamma crystallin 'Greek key' domain-containing protein</fullName>
    </recommendedName>
</protein>
<keyword evidence="2" id="KW-1185">Reference proteome</keyword>
<dbReference type="RefSeq" id="WP_345304286.1">
    <property type="nucleotide sequence ID" value="NZ_BAABJE010000017.1"/>
</dbReference>
<dbReference type="InterPro" id="IPR011024">
    <property type="entry name" value="G_crystallin-like"/>
</dbReference>
<organism evidence="1 2">
    <name type="scientific">Lysobacter hankyongensis</name>
    <dbReference type="NCBI Taxonomy" id="1176535"/>
    <lineage>
        <taxon>Bacteria</taxon>
        <taxon>Pseudomonadati</taxon>
        <taxon>Pseudomonadota</taxon>
        <taxon>Gammaproteobacteria</taxon>
        <taxon>Lysobacterales</taxon>
        <taxon>Lysobacteraceae</taxon>
        <taxon>Lysobacter</taxon>
    </lineage>
</organism>
<comment type="caution">
    <text evidence="1">The sequence shown here is derived from an EMBL/GenBank/DDBJ whole genome shotgun (WGS) entry which is preliminary data.</text>
</comment>
<dbReference type="SUPFAM" id="SSF49695">
    <property type="entry name" value="gamma-Crystallin-like"/>
    <property type="match status" value="1"/>
</dbReference>